<evidence type="ECO:0000256" key="4">
    <source>
        <dbReference type="SAM" id="Phobius"/>
    </source>
</evidence>
<dbReference type="OrthoDB" id="1164219at2759"/>
<feature type="transmembrane region" description="Helical" evidence="4">
    <location>
        <begin position="154"/>
        <end position="174"/>
    </location>
</feature>
<feature type="transmembrane region" description="Helical" evidence="4">
    <location>
        <begin position="101"/>
        <end position="120"/>
    </location>
</feature>
<feature type="transmembrane region" description="Helical" evidence="4">
    <location>
        <begin position="127"/>
        <end position="148"/>
    </location>
</feature>
<proteinExistence type="predicted"/>
<keyword evidence="6" id="KW-1185">Reference proteome</keyword>
<dbReference type="InterPro" id="IPR030184">
    <property type="entry name" value="WAT1-related"/>
</dbReference>
<organism evidence="5 6">
    <name type="scientific">Pyrus ussuriensis x Pyrus communis</name>
    <dbReference type="NCBI Taxonomy" id="2448454"/>
    <lineage>
        <taxon>Eukaryota</taxon>
        <taxon>Viridiplantae</taxon>
        <taxon>Streptophyta</taxon>
        <taxon>Embryophyta</taxon>
        <taxon>Tracheophyta</taxon>
        <taxon>Spermatophyta</taxon>
        <taxon>Magnoliopsida</taxon>
        <taxon>eudicotyledons</taxon>
        <taxon>Gunneridae</taxon>
        <taxon>Pentapetalae</taxon>
        <taxon>rosids</taxon>
        <taxon>fabids</taxon>
        <taxon>Rosales</taxon>
        <taxon>Rosaceae</taxon>
        <taxon>Amygdaloideae</taxon>
        <taxon>Maleae</taxon>
        <taxon>Pyrus</taxon>
    </lineage>
</organism>
<evidence type="ECO:0000256" key="3">
    <source>
        <dbReference type="ARBA" id="ARBA00023136"/>
    </source>
</evidence>
<keyword evidence="3 4" id="KW-0472">Membrane</keyword>
<keyword evidence="2 4" id="KW-1133">Transmembrane helix</keyword>
<dbReference type="GO" id="GO:0016020">
    <property type="term" value="C:membrane"/>
    <property type="evidence" value="ECO:0007669"/>
    <property type="project" value="InterPro"/>
</dbReference>
<keyword evidence="1 4" id="KW-0812">Transmembrane</keyword>
<dbReference type="AlphaFoldDB" id="A0A5N5F833"/>
<reference evidence="5 6" key="2">
    <citation type="submission" date="2019-11" db="EMBL/GenBank/DDBJ databases">
        <title>A de novo genome assembly of a pear dwarfing rootstock.</title>
        <authorList>
            <person name="Wang F."/>
            <person name="Wang J."/>
            <person name="Li S."/>
            <person name="Zhang Y."/>
            <person name="Fang M."/>
            <person name="Ma L."/>
            <person name="Zhao Y."/>
            <person name="Jiang S."/>
        </authorList>
    </citation>
    <scope>NUCLEOTIDE SEQUENCE [LARGE SCALE GENOMIC DNA]</scope>
    <source>
        <strain evidence="5">S2</strain>
        <tissue evidence="5">Leaf</tissue>
    </source>
</reference>
<sequence>MVMAIMAQTGSVVVNKAAMSTGTNAYIIVVYGNTIAALILLPSALIFHRSERPPLTFSILCRIFLLGLFCCSAQIVGNIGIEYSSPTLSTAMLNLIPIKLILGGLFLAVHAFSISLWYISAEVTPQFLLSVFFQCLFATIQSAIFALLHVGLIAALYTGIVATVLYFSVIVWCVEKVGAFYCSMFKPIGHHFWCDHGCHIFGRFSLHRKFGCAAIIVTGFYAMMWGKATEEKLIEIESLDQNKLPLLQDGIQDKRSSSIGA</sequence>
<accession>A0A5N5F833</accession>
<name>A0A5N5F833_9ROSA</name>
<evidence type="ECO:0000313" key="5">
    <source>
        <dbReference type="EMBL" id="KAB2598943.1"/>
    </source>
</evidence>
<feature type="transmembrane region" description="Helical" evidence="4">
    <location>
        <begin position="59"/>
        <end position="81"/>
    </location>
</feature>
<dbReference type="GO" id="GO:0022857">
    <property type="term" value="F:transmembrane transporter activity"/>
    <property type="evidence" value="ECO:0007669"/>
    <property type="project" value="InterPro"/>
</dbReference>
<protein>
    <submittedName>
        <fullName evidence="5">WAT1-related protein</fullName>
    </submittedName>
</protein>
<gene>
    <name evidence="5" type="ORF">D8674_042349</name>
</gene>
<dbReference type="EMBL" id="SMOL01000764">
    <property type="protein sequence ID" value="KAB2598943.1"/>
    <property type="molecule type" value="Genomic_DNA"/>
</dbReference>
<feature type="transmembrane region" description="Helical" evidence="4">
    <location>
        <begin position="25"/>
        <end position="47"/>
    </location>
</feature>
<evidence type="ECO:0000256" key="2">
    <source>
        <dbReference type="ARBA" id="ARBA00022989"/>
    </source>
</evidence>
<dbReference type="Proteomes" id="UP000327157">
    <property type="component" value="Unassembled WGS sequence"/>
</dbReference>
<evidence type="ECO:0000313" key="6">
    <source>
        <dbReference type="Proteomes" id="UP000327157"/>
    </source>
</evidence>
<evidence type="ECO:0000256" key="1">
    <source>
        <dbReference type="ARBA" id="ARBA00022692"/>
    </source>
</evidence>
<dbReference type="PANTHER" id="PTHR31218">
    <property type="entry name" value="WAT1-RELATED PROTEIN"/>
    <property type="match status" value="1"/>
</dbReference>
<reference evidence="5 6" key="1">
    <citation type="submission" date="2019-09" db="EMBL/GenBank/DDBJ databases">
        <authorList>
            <person name="Ou C."/>
        </authorList>
    </citation>
    <scope>NUCLEOTIDE SEQUENCE [LARGE SCALE GENOMIC DNA]</scope>
    <source>
        <strain evidence="5">S2</strain>
        <tissue evidence="5">Leaf</tissue>
    </source>
</reference>
<comment type="caution">
    <text evidence="5">The sequence shown here is derived from an EMBL/GenBank/DDBJ whole genome shotgun (WGS) entry which is preliminary data.</text>
</comment>